<dbReference type="OrthoDB" id="266612at2"/>
<dbReference type="EMBL" id="SJPH01000003">
    <property type="protein sequence ID" value="TWT46682.1"/>
    <property type="molecule type" value="Genomic_DNA"/>
</dbReference>
<accession>A0A5C5WAQ3</accession>
<keyword evidence="1" id="KW-0732">Signal</keyword>
<evidence type="ECO:0008006" key="4">
    <source>
        <dbReference type="Google" id="ProtNLM"/>
    </source>
</evidence>
<sequence length="436" mass="47535" precursor="true">MANVRKAIRLSVYAAGLRTALAAAVMTALSSVALCQDYQGDDFDKSLSSRGSLYRSYVKDGRGSDDQDTAFRLYITKYYLPAMTQPSPEALEDLGKLRSDLFSRFLWPARPAIQSWITGEAFNWAKQVATSSRYHPAVQYNAVYLMGLLDERYASDNQPQPAPLPAANDELNRYTRLAVTNERVPRRLLAGALVGLERHTRYLANLPEKNQTETLKTLVGLLRAKSLPGDYEKPVLGWIYVTAAEALGNTGQAGPKGAFFQAIAGRVGDKKLLMEDRAELASKLKLLSASRVDLDAQVADRTTNDVRELALAIAVSEAKIAEEFEDLGLGGGGRLGVLGLGRDNKERRFREGEEGIELIREDLLALLMNLQDGLEATAAVAAESDAASLKMINEALSEAIRLTRDKDQIDLNVADGIKKMAAKVKSAVAVKQTAGN</sequence>
<comment type="caution">
    <text evidence="2">The sequence shown here is derived from an EMBL/GenBank/DDBJ whole genome shotgun (WGS) entry which is preliminary data.</text>
</comment>
<reference evidence="2 3" key="1">
    <citation type="submission" date="2019-02" db="EMBL/GenBank/DDBJ databases">
        <title>Deep-cultivation of Planctomycetes and their phenomic and genomic characterization uncovers novel biology.</title>
        <authorList>
            <person name="Wiegand S."/>
            <person name="Jogler M."/>
            <person name="Boedeker C."/>
            <person name="Pinto D."/>
            <person name="Vollmers J."/>
            <person name="Rivas-Marin E."/>
            <person name="Kohn T."/>
            <person name="Peeters S.H."/>
            <person name="Heuer A."/>
            <person name="Rast P."/>
            <person name="Oberbeckmann S."/>
            <person name="Bunk B."/>
            <person name="Jeske O."/>
            <person name="Meyerdierks A."/>
            <person name="Storesund J.E."/>
            <person name="Kallscheuer N."/>
            <person name="Luecker S."/>
            <person name="Lage O.M."/>
            <person name="Pohl T."/>
            <person name="Merkel B.J."/>
            <person name="Hornburger P."/>
            <person name="Mueller R.-W."/>
            <person name="Bruemmer F."/>
            <person name="Labrenz M."/>
            <person name="Spormann A.M."/>
            <person name="Op Den Camp H."/>
            <person name="Overmann J."/>
            <person name="Amann R."/>
            <person name="Jetten M.S.M."/>
            <person name="Mascher T."/>
            <person name="Medema M.H."/>
            <person name="Devos D.P."/>
            <person name="Kaster A.-K."/>
            <person name="Ovreas L."/>
            <person name="Rohde M."/>
            <person name="Galperin M.Y."/>
            <person name="Jogler C."/>
        </authorList>
    </citation>
    <scope>NUCLEOTIDE SEQUENCE [LARGE SCALE GENOMIC DNA]</scope>
    <source>
        <strain evidence="2 3">Pla111</strain>
    </source>
</reference>
<protein>
    <recommendedName>
        <fullName evidence="4">Imelysin</fullName>
    </recommendedName>
</protein>
<dbReference type="AlphaFoldDB" id="A0A5C5WAQ3"/>
<dbReference type="Proteomes" id="UP000318995">
    <property type="component" value="Unassembled WGS sequence"/>
</dbReference>
<gene>
    <name evidence="2" type="ORF">Pla111_17830</name>
</gene>
<keyword evidence="3" id="KW-1185">Reference proteome</keyword>
<feature type="signal peptide" evidence="1">
    <location>
        <begin position="1"/>
        <end position="22"/>
    </location>
</feature>
<name>A0A5C5WAQ3_9BACT</name>
<evidence type="ECO:0000313" key="2">
    <source>
        <dbReference type="EMBL" id="TWT46682.1"/>
    </source>
</evidence>
<dbReference type="RefSeq" id="WP_146573386.1">
    <property type="nucleotide sequence ID" value="NZ_SJPH01000003.1"/>
</dbReference>
<feature type="chain" id="PRO_5022848090" description="Imelysin" evidence="1">
    <location>
        <begin position="23"/>
        <end position="436"/>
    </location>
</feature>
<evidence type="ECO:0000313" key="3">
    <source>
        <dbReference type="Proteomes" id="UP000318995"/>
    </source>
</evidence>
<organism evidence="2 3">
    <name type="scientific">Botrimarina hoheduenensis</name>
    <dbReference type="NCBI Taxonomy" id="2528000"/>
    <lineage>
        <taxon>Bacteria</taxon>
        <taxon>Pseudomonadati</taxon>
        <taxon>Planctomycetota</taxon>
        <taxon>Planctomycetia</taxon>
        <taxon>Pirellulales</taxon>
        <taxon>Lacipirellulaceae</taxon>
        <taxon>Botrimarina</taxon>
    </lineage>
</organism>
<proteinExistence type="predicted"/>
<evidence type="ECO:0000256" key="1">
    <source>
        <dbReference type="SAM" id="SignalP"/>
    </source>
</evidence>